<feature type="non-terminal residue" evidence="1">
    <location>
        <position position="70"/>
    </location>
</feature>
<organism evidence="1 2">
    <name type="scientific">Diploptera punctata</name>
    <name type="common">Pacific beetle cockroach</name>
    <dbReference type="NCBI Taxonomy" id="6984"/>
    <lineage>
        <taxon>Eukaryota</taxon>
        <taxon>Metazoa</taxon>
        <taxon>Ecdysozoa</taxon>
        <taxon>Arthropoda</taxon>
        <taxon>Hexapoda</taxon>
        <taxon>Insecta</taxon>
        <taxon>Pterygota</taxon>
        <taxon>Neoptera</taxon>
        <taxon>Polyneoptera</taxon>
        <taxon>Dictyoptera</taxon>
        <taxon>Blattodea</taxon>
        <taxon>Blaberoidea</taxon>
        <taxon>Blaberidae</taxon>
        <taxon>Diplopterinae</taxon>
        <taxon>Diploptera</taxon>
    </lineage>
</organism>
<accession>A0AAD7ZI63</accession>
<name>A0AAD7ZI63_DIPPU</name>
<sequence>IGDLSESQNWRIILNGKHYKFRSVNSMICLKENVIYTFSRDLKGTRYVHENCVYMDCDLIKKSKTIFLLK</sequence>
<proteinExistence type="predicted"/>
<gene>
    <name evidence="1" type="ORF">L9F63_023965</name>
</gene>
<evidence type="ECO:0000313" key="1">
    <source>
        <dbReference type="EMBL" id="KAJ9580861.1"/>
    </source>
</evidence>
<dbReference type="EMBL" id="JASPKZ010008122">
    <property type="protein sequence ID" value="KAJ9580861.1"/>
    <property type="molecule type" value="Genomic_DNA"/>
</dbReference>
<dbReference type="Proteomes" id="UP001233999">
    <property type="component" value="Unassembled WGS sequence"/>
</dbReference>
<reference evidence="1" key="2">
    <citation type="submission" date="2023-05" db="EMBL/GenBank/DDBJ databases">
        <authorList>
            <person name="Fouks B."/>
        </authorList>
    </citation>
    <scope>NUCLEOTIDE SEQUENCE</scope>
    <source>
        <strain evidence="1">Stay&amp;Tobe</strain>
        <tissue evidence="1">Testes</tissue>
    </source>
</reference>
<feature type="non-terminal residue" evidence="1">
    <location>
        <position position="1"/>
    </location>
</feature>
<comment type="caution">
    <text evidence="1">The sequence shown here is derived from an EMBL/GenBank/DDBJ whole genome shotgun (WGS) entry which is preliminary data.</text>
</comment>
<protein>
    <submittedName>
        <fullName evidence="1">Uncharacterized protein</fullName>
    </submittedName>
</protein>
<reference evidence="1" key="1">
    <citation type="journal article" date="2023" name="IScience">
        <title>Live-bearing cockroach genome reveals convergent evolutionary mechanisms linked to viviparity in insects and beyond.</title>
        <authorList>
            <person name="Fouks B."/>
            <person name="Harrison M.C."/>
            <person name="Mikhailova A.A."/>
            <person name="Marchal E."/>
            <person name="English S."/>
            <person name="Carruthers M."/>
            <person name="Jennings E.C."/>
            <person name="Chiamaka E.L."/>
            <person name="Frigard R.A."/>
            <person name="Pippel M."/>
            <person name="Attardo G.M."/>
            <person name="Benoit J.B."/>
            <person name="Bornberg-Bauer E."/>
            <person name="Tobe S.S."/>
        </authorList>
    </citation>
    <scope>NUCLEOTIDE SEQUENCE</scope>
    <source>
        <strain evidence="1">Stay&amp;Tobe</strain>
    </source>
</reference>
<dbReference type="AlphaFoldDB" id="A0AAD7ZI63"/>
<evidence type="ECO:0000313" key="2">
    <source>
        <dbReference type="Proteomes" id="UP001233999"/>
    </source>
</evidence>
<keyword evidence="2" id="KW-1185">Reference proteome</keyword>